<proteinExistence type="predicted"/>
<sequence length="217" mass="23930">MQFVLSTIANFVATVARQTRNALLRKQTGTFSLKVLLFCGRSPTTTSPPGCCIVASLAIAINKARLLGALGLATAATACHCNVAAAQEVTTYRTSPVCSLEQPPRRSPTVTQLLARLPPEQPQSRMPRQPGNDEYSHFLLEVFSWRTKVVAPPRHGVRHPHTAPHMQPHTVGRRSEMNRMATRRTQRRRPHRCANLSENTGNPTKKHGPHSADHVSD</sequence>
<organism evidence="2 3">
    <name type="scientific">Stackebrandtia nassauensis (strain DSM 44728 / CIP 108903 / NRRL B-16338 / NBRC 102104 / LLR-40K-21)</name>
    <dbReference type="NCBI Taxonomy" id="446470"/>
    <lineage>
        <taxon>Bacteria</taxon>
        <taxon>Bacillati</taxon>
        <taxon>Actinomycetota</taxon>
        <taxon>Actinomycetes</taxon>
        <taxon>Glycomycetales</taxon>
        <taxon>Glycomycetaceae</taxon>
        <taxon>Stackebrandtia</taxon>
    </lineage>
</organism>
<gene>
    <name evidence="2" type="ordered locus">Snas_2670</name>
</gene>
<dbReference type="Proteomes" id="UP000000844">
    <property type="component" value="Chromosome"/>
</dbReference>
<accession>D3Q776</accession>
<protein>
    <submittedName>
        <fullName evidence="2">Uncharacterized protein</fullName>
    </submittedName>
</protein>
<dbReference type="AlphaFoldDB" id="D3Q776"/>
<dbReference type="STRING" id="446470.Snas_2670"/>
<reference evidence="2 3" key="1">
    <citation type="journal article" date="2009" name="Stand. Genomic Sci.">
        <title>Complete genome sequence of Stackebrandtia nassauensis type strain (LLR-40K-21).</title>
        <authorList>
            <person name="Munk C."/>
            <person name="Lapidus A."/>
            <person name="Copeland A."/>
            <person name="Jando M."/>
            <person name="Mayilraj S."/>
            <person name="Glavina Del Rio T."/>
            <person name="Nolan M."/>
            <person name="Chen F."/>
            <person name="Lucas S."/>
            <person name="Tice H."/>
            <person name="Cheng J.F."/>
            <person name="Han C."/>
            <person name="Detter J.C."/>
            <person name="Bruce D."/>
            <person name="Goodwin L."/>
            <person name="Chain P."/>
            <person name="Pitluck S."/>
            <person name="Goker M."/>
            <person name="Ovchinikova G."/>
            <person name="Pati A."/>
            <person name="Ivanova N."/>
            <person name="Mavromatis K."/>
            <person name="Chen A."/>
            <person name="Palaniappan K."/>
            <person name="Land M."/>
            <person name="Hauser L."/>
            <person name="Chang Y.J."/>
            <person name="Jeffries C.D."/>
            <person name="Bristow J."/>
            <person name="Eisen J.A."/>
            <person name="Markowitz V."/>
            <person name="Hugenholtz P."/>
            <person name="Kyrpides N.C."/>
            <person name="Klenk H.P."/>
        </authorList>
    </citation>
    <scope>NUCLEOTIDE SEQUENCE [LARGE SCALE GENOMIC DNA]</scope>
    <source>
        <strain evidence="3">DSM 44728 / CIP 108903 / NRRL B-16338 / NBRC 102104 / LLR-40K-21</strain>
    </source>
</reference>
<evidence type="ECO:0000256" key="1">
    <source>
        <dbReference type="SAM" id="MobiDB-lite"/>
    </source>
</evidence>
<dbReference type="EMBL" id="CP001778">
    <property type="protein sequence ID" value="ADD42347.1"/>
    <property type="molecule type" value="Genomic_DNA"/>
</dbReference>
<evidence type="ECO:0000313" key="2">
    <source>
        <dbReference type="EMBL" id="ADD42347.1"/>
    </source>
</evidence>
<evidence type="ECO:0000313" key="3">
    <source>
        <dbReference type="Proteomes" id="UP000000844"/>
    </source>
</evidence>
<name>D3Q776_STANL</name>
<keyword evidence="3" id="KW-1185">Reference proteome</keyword>
<dbReference type="KEGG" id="sna:Snas_2670"/>
<dbReference type="HOGENOM" id="CLU_1271630_0_0_11"/>
<feature type="compositionally biased region" description="Basic residues" evidence="1">
    <location>
        <begin position="181"/>
        <end position="192"/>
    </location>
</feature>
<feature type="region of interest" description="Disordered" evidence="1">
    <location>
        <begin position="153"/>
        <end position="217"/>
    </location>
</feature>